<keyword evidence="6 7" id="KW-0472">Membrane</keyword>
<dbReference type="InterPro" id="IPR042094">
    <property type="entry name" value="T2SS_GspF_sf"/>
</dbReference>
<dbReference type="PANTHER" id="PTHR30012:SF0">
    <property type="entry name" value="TYPE II SECRETION SYSTEM PROTEIN F-RELATED"/>
    <property type="match status" value="1"/>
</dbReference>
<feature type="transmembrane region" description="Helical" evidence="7">
    <location>
        <begin position="160"/>
        <end position="181"/>
    </location>
</feature>
<evidence type="ECO:0000256" key="7">
    <source>
        <dbReference type="SAM" id="Phobius"/>
    </source>
</evidence>
<dbReference type="Pfam" id="PF00482">
    <property type="entry name" value="T2SSF"/>
    <property type="match status" value="2"/>
</dbReference>
<dbReference type="RefSeq" id="WP_188817756.1">
    <property type="nucleotide sequence ID" value="NZ_BMOF01000042.1"/>
</dbReference>
<dbReference type="InterPro" id="IPR018076">
    <property type="entry name" value="T2SS_GspF_dom"/>
</dbReference>
<proteinExistence type="inferred from homology"/>
<evidence type="ECO:0000256" key="5">
    <source>
        <dbReference type="ARBA" id="ARBA00022989"/>
    </source>
</evidence>
<feature type="domain" description="Type II secretion system protein GspF" evidence="8">
    <location>
        <begin position="14"/>
        <end position="133"/>
    </location>
</feature>
<reference evidence="9" key="1">
    <citation type="journal article" date="2014" name="Int. J. Syst. Evol. Microbiol.">
        <title>Complete genome sequence of Corynebacterium casei LMG S-19264T (=DSM 44701T), isolated from a smear-ripened cheese.</title>
        <authorList>
            <consortium name="US DOE Joint Genome Institute (JGI-PGF)"/>
            <person name="Walter F."/>
            <person name="Albersmeier A."/>
            <person name="Kalinowski J."/>
            <person name="Ruckert C."/>
        </authorList>
    </citation>
    <scope>NUCLEOTIDE SEQUENCE</scope>
    <source>
        <strain evidence="9">JCM 14719</strain>
    </source>
</reference>
<dbReference type="InterPro" id="IPR003004">
    <property type="entry name" value="GspF/PilC"/>
</dbReference>
<protein>
    <submittedName>
        <fullName evidence="9">Fimbrial assembly protein PilC</fullName>
    </submittedName>
</protein>
<evidence type="ECO:0000256" key="6">
    <source>
        <dbReference type="ARBA" id="ARBA00023136"/>
    </source>
</evidence>
<feature type="transmembrane region" description="Helical" evidence="7">
    <location>
        <begin position="316"/>
        <end position="341"/>
    </location>
</feature>
<evidence type="ECO:0000313" key="9">
    <source>
        <dbReference type="EMBL" id="GGK04707.1"/>
    </source>
</evidence>
<evidence type="ECO:0000256" key="3">
    <source>
        <dbReference type="ARBA" id="ARBA00022475"/>
    </source>
</evidence>
<reference evidence="9" key="2">
    <citation type="submission" date="2020-09" db="EMBL/GenBank/DDBJ databases">
        <authorList>
            <person name="Sun Q."/>
            <person name="Ohkuma M."/>
        </authorList>
    </citation>
    <scope>NUCLEOTIDE SEQUENCE</scope>
    <source>
        <strain evidence="9">JCM 14719</strain>
    </source>
</reference>
<keyword evidence="3" id="KW-1003">Cell membrane</keyword>
<feature type="domain" description="Type II secretion system protein GspF" evidence="8">
    <location>
        <begin position="221"/>
        <end position="339"/>
    </location>
</feature>
<comment type="subcellular location">
    <subcellularLocation>
        <location evidence="1">Cell membrane</location>
        <topology evidence="1">Multi-pass membrane protein</topology>
    </subcellularLocation>
</comment>
<feature type="transmembrane region" description="Helical" evidence="7">
    <location>
        <begin position="109"/>
        <end position="132"/>
    </location>
</feature>
<gene>
    <name evidence="9" type="primary">pilC1</name>
    <name evidence="9" type="ORF">GCM10007043_18410</name>
</gene>
<name>A0A8J3BHU0_9BACI</name>
<sequence length="347" mass="37672">MNASWSDRDVEETCEALSELLGIGVPLLSALATVAQGRSPRLREALMRVSADLQAGRSLASALARAGMPETVVALIRVGEESGELPGALRVAADYARDRVRLRQRLRQLLVYPFVVLLTLTATLTFLLFGVLPRFAELYAAMAVSLPLATRTVLWLGKGLAQGMMLAAAGAALMGCAAFILRRAAPARLETLRVRLARLLWRAPVLARLARDERARFVAFHVGRLLDSGVPLRRALEVCASSAPSEIWRKEVNRLAEAVTAGASFVDALKGGDYPPLLLQAAWHGEATGRLGRCLLRAAEALDAERKRRIQRAVHLLEPLLVLGTGALLLLVVLTLFLPLFNLMDQL</sequence>
<keyword evidence="5 7" id="KW-1133">Transmembrane helix</keyword>
<accession>A0A8J3BHU0</accession>
<dbReference type="PANTHER" id="PTHR30012">
    <property type="entry name" value="GENERAL SECRETION PATHWAY PROTEIN"/>
    <property type="match status" value="1"/>
</dbReference>
<organism evidence="9 10">
    <name type="scientific">Calditerricola satsumensis</name>
    <dbReference type="NCBI Taxonomy" id="373054"/>
    <lineage>
        <taxon>Bacteria</taxon>
        <taxon>Bacillati</taxon>
        <taxon>Bacillota</taxon>
        <taxon>Bacilli</taxon>
        <taxon>Bacillales</taxon>
        <taxon>Bacillaceae</taxon>
        <taxon>Calditerricola</taxon>
    </lineage>
</organism>
<dbReference type="Proteomes" id="UP000637720">
    <property type="component" value="Unassembled WGS sequence"/>
</dbReference>
<evidence type="ECO:0000256" key="4">
    <source>
        <dbReference type="ARBA" id="ARBA00022692"/>
    </source>
</evidence>
<comment type="caution">
    <text evidence="9">The sequence shown here is derived from an EMBL/GenBank/DDBJ whole genome shotgun (WGS) entry which is preliminary data.</text>
</comment>
<evidence type="ECO:0000313" key="10">
    <source>
        <dbReference type="Proteomes" id="UP000637720"/>
    </source>
</evidence>
<comment type="similarity">
    <text evidence="2">Belongs to the GSP F family.</text>
</comment>
<dbReference type="PRINTS" id="PR00812">
    <property type="entry name" value="BCTERIALGSPF"/>
</dbReference>
<dbReference type="Gene3D" id="1.20.81.30">
    <property type="entry name" value="Type II secretion system (T2SS), domain F"/>
    <property type="match status" value="2"/>
</dbReference>
<dbReference type="GO" id="GO:0005886">
    <property type="term" value="C:plasma membrane"/>
    <property type="evidence" value="ECO:0007669"/>
    <property type="project" value="UniProtKB-SubCell"/>
</dbReference>
<dbReference type="AlphaFoldDB" id="A0A8J3BHU0"/>
<evidence type="ECO:0000256" key="2">
    <source>
        <dbReference type="ARBA" id="ARBA00005745"/>
    </source>
</evidence>
<keyword evidence="4 7" id="KW-0812">Transmembrane</keyword>
<evidence type="ECO:0000259" key="8">
    <source>
        <dbReference type="Pfam" id="PF00482"/>
    </source>
</evidence>
<dbReference type="EMBL" id="BMOF01000042">
    <property type="protein sequence ID" value="GGK04707.1"/>
    <property type="molecule type" value="Genomic_DNA"/>
</dbReference>
<keyword evidence="10" id="KW-1185">Reference proteome</keyword>
<evidence type="ECO:0000256" key="1">
    <source>
        <dbReference type="ARBA" id="ARBA00004651"/>
    </source>
</evidence>